<accession>A0A5B7CE10</accession>
<organism evidence="1 2">
    <name type="scientific">Portunus trituberculatus</name>
    <name type="common">Swimming crab</name>
    <name type="synonym">Neptunus trituberculatus</name>
    <dbReference type="NCBI Taxonomy" id="210409"/>
    <lineage>
        <taxon>Eukaryota</taxon>
        <taxon>Metazoa</taxon>
        <taxon>Ecdysozoa</taxon>
        <taxon>Arthropoda</taxon>
        <taxon>Crustacea</taxon>
        <taxon>Multicrustacea</taxon>
        <taxon>Malacostraca</taxon>
        <taxon>Eumalacostraca</taxon>
        <taxon>Eucarida</taxon>
        <taxon>Decapoda</taxon>
        <taxon>Pleocyemata</taxon>
        <taxon>Brachyura</taxon>
        <taxon>Eubrachyura</taxon>
        <taxon>Portunoidea</taxon>
        <taxon>Portunidae</taxon>
        <taxon>Portuninae</taxon>
        <taxon>Portunus</taxon>
    </lineage>
</organism>
<keyword evidence="2" id="KW-1185">Reference proteome</keyword>
<evidence type="ECO:0000313" key="1">
    <source>
        <dbReference type="EMBL" id="MPC07627.1"/>
    </source>
</evidence>
<dbReference type="Proteomes" id="UP000324222">
    <property type="component" value="Unassembled WGS sequence"/>
</dbReference>
<protein>
    <submittedName>
        <fullName evidence="1">Uncharacterized protein</fullName>
    </submittedName>
</protein>
<sequence>MLATMLRERVKEDGICIVVAVRCEGSDRAKKHPTLAHGRASYSKENPEYEFQESSFLVSLVPTLLSRPGRGDAGRAEVTLRLYSRQQPLLAATTVLGLNEGCIRGLLSA</sequence>
<comment type="caution">
    <text evidence="1">The sequence shown here is derived from an EMBL/GenBank/DDBJ whole genome shotgun (WGS) entry which is preliminary data.</text>
</comment>
<name>A0A5B7CE10_PORTR</name>
<evidence type="ECO:0000313" key="2">
    <source>
        <dbReference type="Proteomes" id="UP000324222"/>
    </source>
</evidence>
<dbReference type="EMBL" id="VSRR010000004">
    <property type="protein sequence ID" value="MPC07627.1"/>
    <property type="molecule type" value="Genomic_DNA"/>
</dbReference>
<reference evidence="1 2" key="1">
    <citation type="submission" date="2019-05" db="EMBL/GenBank/DDBJ databases">
        <title>Another draft genome of Portunus trituberculatus and its Hox gene families provides insights of decapod evolution.</title>
        <authorList>
            <person name="Jeong J.-H."/>
            <person name="Song I."/>
            <person name="Kim S."/>
            <person name="Choi T."/>
            <person name="Kim D."/>
            <person name="Ryu S."/>
            <person name="Kim W."/>
        </authorList>
    </citation>
    <scope>NUCLEOTIDE SEQUENCE [LARGE SCALE GENOMIC DNA]</scope>
    <source>
        <tissue evidence="1">Muscle</tissue>
    </source>
</reference>
<proteinExistence type="predicted"/>
<dbReference type="AlphaFoldDB" id="A0A5B7CE10"/>
<gene>
    <name evidence="1" type="ORF">E2C01_000192</name>
</gene>